<feature type="compositionally biased region" description="Basic residues" evidence="1">
    <location>
        <begin position="63"/>
        <end position="75"/>
    </location>
</feature>
<dbReference type="InterPro" id="IPR039607">
    <property type="entry name" value="VQ_8/17/18/20/21/25"/>
</dbReference>
<sequence>MEGTLKRPSAATSLSAVHGGSFKPKIRIVHLFAPEVIKTDAANFRDLVQRLTGKPISGAGAGGRRKKKTTTKKTRTVSEASPPPREAREVCGVEEGPNNGYFNMLGDLNLVPLSCSSSCSCSNFDVFGEAHQLS</sequence>
<dbReference type="Pfam" id="PF05678">
    <property type="entry name" value="VQ"/>
    <property type="match status" value="1"/>
</dbReference>
<protein>
    <recommendedName>
        <fullName evidence="2">VQ domain-containing protein</fullName>
    </recommendedName>
</protein>
<evidence type="ECO:0000256" key="1">
    <source>
        <dbReference type="SAM" id="MobiDB-lite"/>
    </source>
</evidence>
<dbReference type="AlphaFoldDB" id="A0AAV9AQG9"/>
<reference evidence="3" key="2">
    <citation type="submission" date="2023-06" db="EMBL/GenBank/DDBJ databases">
        <authorList>
            <person name="Ma L."/>
            <person name="Liu K.-W."/>
            <person name="Li Z."/>
            <person name="Hsiao Y.-Y."/>
            <person name="Qi Y."/>
            <person name="Fu T."/>
            <person name="Tang G."/>
            <person name="Zhang D."/>
            <person name="Sun W.-H."/>
            <person name="Liu D.-K."/>
            <person name="Li Y."/>
            <person name="Chen G.-Z."/>
            <person name="Liu X.-D."/>
            <person name="Liao X.-Y."/>
            <person name="Jiang Y.-T."/>
            <person name="Yu X."/>
            <person name="Hao Y."/>
            <person name="Huang J."/>
            <person name="Zhao X.-W."/>
            <person name="Ke S."/>
            <person name="Chen Y.-Y."/>
            <person name="Wu W.-L."/>
            <person name="Hsu J.-L."/>
            <person name="Lin Y.-F."/>
            <person name="Huang M.-D."/>
            <person name="Li C.-Y."/>
            <person name="Huang L."/>
            <person name="Wang Z.-W."/>
            <person name="Zhao X."/>
            <person name="Zhong W.-Y."/>
            <person name="Peng D.-H."/>
            <person name="Ahmad S."/>
            <person name="Lan S."/>
            <person name="Zhang J.-S."/>
            <person name="Tsai W.-C."/>
            <person name="Van De Peer Y."/>
            <person name="Liu Z.-J."/>
        </authorList>
    </citation>
    <scope>NUCLEOTIDE SEQUENCE</scope>
    <source>
        <strain evidence="3">SCP</strain>
        <tissue evidence="3">Leaves</tissue>
    </source>
</reference>
<evidence type="ECO:0000313" key="3">
    <source>
        <dbReference type="EMBL" id="KAK1266397.1"/>
    </source>
</evidence>
<comment type="caution">
    <text evidence="3">The sequence shown here is derived from an EMBL/GenBank/DDBJ whole genome shotgun (WGS) entry which is preliminary data.</text>
</comment>
<keyword evidence="4" id="KW-1185">Reference proteome</keyword>
<reference evidence="3" key="1">
    <citation type="journal article" date="2023" name="Nat. Commun.">
        <title>Diploid and tetraploid genomes of Acorus and the evolution of monocots.</title>
        <authorList>
            <person name="Ma L."/>
            <person name="Liu K.W."/>
            <person name="Li Z."/>
            <person name="Hsiao Y.Y."/>
            <person name="Qi Y."/>
            <person name="Fu T."/>
            <person name="Tang G.D."/>
            <person name="Zhang D."/>
            <person name="Sun W.H."/>
            <person name="Liu D.K."/>
            <person name="Li Y."/>
            <person name="Chen G.Z."/>
            <person name="Liu X.D."/>
            <person name="Liao X.Y."/>
            <person name="Jiang Y.T."/>
            <person name="Yu X."/>
            <person name="Hao Y."/>
            <person name="Huang J."/>
            <person name="Zhao X.W."/>
            <person name="Ke S."/>
            <person name="Chen Y.Y."/>
            <person name="Wu W.L."/>
            <person name="Hsu J.L."/>
            <person name="Lin Y.F."/>
            <person name="Huang M.D."/>
            <person name="Li C.Y."/>
            <person name="Huang L."/>
            <person name="Wang Z.W."/>
            <person name="Zhao X."/>
            <person name="Zhong W.Y."/>
            <person name="Peng D.H."/>
            <person name="Ahmad S."/>
            <person name="Lan S."/>
            <person name="Zhang J.S."/>
            <person name="Tsai W.C."/>
            <person name="Van de Peer Y."/>
            <person name="Liu Z.J."/>
        </authorList>
    </citation>
    <scope>NUCLEOTIDE SEQUENCE</scope>
    <source>
        <strain evidence="3">SCP</strain>
    </source>
</reference>
<dbReference type="Proteomes" id="UP001179952">
    <property type="component" value="Unassembled WGS sequence"/>
</dbReference>
<proteinExistence type="predicted"/>
<evidence type="ECO:0000259" key="2">
    <source>
        <dbReference type="Pfam" id="PF05678"/>
    </source>
</evidence>
<dbReference type="PANTHER" id="PTHR33143">
    <property type="entry name" value="F16F4.1 PROTEIN-RELATED"/>
    <property type="match status" value="1"/>
</dbReference>
<dbReference type="EMBL" id="JAUJYN010000007">
    <property type="protein sequence ID" value="KAK1266397.1"/>
    <property type="molecule type" value="Genomic_DNA"/>
</dbReference>
<dbReference type="PANTHER" id="PTHR33143:SF3">
    <property type="entry name" value="VQ MOTIF-CONTAINING PROTEIN 17-RELATED"/>
    <property type="match status" value="1"/>
</dbReference>
<gene>
    <name evidence="3" type="ORF">QJS04_geneDACA014494</name>
</gene>
<dbReference type="GO" id="GO:0005634">
    <property type="term" value="C:nucleus"/>
    <property type="evidence" value="ECO:0007669"/>
    <property type="project" value="TreeGrafter"/>
</dbReference>
<evidence type="ECO:0000313" key="4">
    <source>
        <dbReference type="Proteomes" id="UP001179952"/>
    </source>
</evidence>
<dbReference type="InterPro" id="IPR008889">
    <property type="entry name" value="VQ"/>
</dbReference>
<name>A0AAV9AQG9_ACOGR</name>
<feature type="region of interest" description="Disordered" evidence="1">
    <location>
        <begin position="55"/>
        <end position="90"/>
    </location>
</feature>
<organism evidence="3 4">
    <name type="scientific">Acorus gramineus</name>
    <name type="common">Dwarf sweet flag</name>
    <dbReference type="NCBI Taxonomy" id="55184"/>
    <lineage>
        <taxon>Eukaryota</taxon>
        <taxon>Viridiplantae</taxon>
        <taxon>Streptophyta</taxon>
        <taxon>Embryophyta</taxon>
        <taxon>Tracheophyta</taxon>
        <taxon>Spermatophyta</taxon>
        <taxon>Magnoliopsida</taxon>
        <taxon>Liliopsida</taxon>
        <taxon>Acoraceae</taxon>
        <taxon>Acorus</taxon>
    </lineage>
</organism>
<feature type="domain" description="VQ" evidence="2">
    <location>
        <begin position="33"/>
        <end position="55"/>
    </location>
</feature>
<accession>A0AAV9AQG9</accession>